<evidence type="ECO:0000256" key="1">
    <source>
        <dbReference type="SAM" id="Phobius"/>
    </source>
</evidence>
<organism evidence="2 3">
    <name type="scientific">Parascaris equorum</name>
    <name type="common">Equine roundworm</name>
    <dbReference type="NCBI Taxonomy" id="6256"/>
    <lineage>
        <taxon>Eukaryota</taxon>
        <taxon>Metazoa</taxon>
        <taxon>Ecdysozoa</taxon>
        <taxon>Nematoda</taxon>
        <taxon>Chromadorea</taxon>
        <taxon>Rhabditida</taxon>
        <taxon>Spirurina</taxon>
        <taxon>Ascaridomorpha</taxon>
        <taxon>Ascaridoidea</taxon>
        <taxon>Ascarididae</taxon>
        <taxon>Parascaris</taxon>
    </lineage>
</organism>
<dbReference type="WBParaSite" id="PEQ_0000523401-mRNA-1">
    <property type="protein sequence ID" value="PEQ_0000523401-mRNA-1"/>
    <property type="gene ID" value="PEQ_0000523401"/>
</dbReference>
<keyword evidence="1" id="KW-1133">Transmembrane helix</keyword>
<reference evidence="3" key="1">
    <citation type="submission" date="2022-11" db="UniProtKB">
        <authorList>
            <consortium name="WormBaseParasite"/>
        </authorList>
    </citation>
    <scope>IDENTIFICATION</scope>
</reference>
<name>A0A914RTD6_PAREQ</name>
<protein>
    <submittedName>
        <fullName evidence="3">Uncharacterized protein</fullName>
    </submittedName>
</protein>
<accession>A0A914RTD6</accession>
<proteinExistence type="predicted"/>
<sequence length="96" mass="10703">LSSTRGIFSHITYNPSDIEQSYQDYVDIIGCLERSTGKLARLVCGVHNTEETTVSQAMSQSEDRKEEINEECSLRRIIFFSISISTLATLTAIIAV</sequence>
<dbReference type="AlphaFoldDB" id="A0A914RTD6"/>
<evidence type="ECO:0000313" key="3">
    <source>
        <dbReference type="WBParaSite" id="PEQ_0000523401-mRNA-1"/>
    </source>
</evidence>
<keyword evidence="1" id="KW-0472">Membrane</keyword>
<dbReference type="Proteomes" id="UP000887564">
    <property type="component" value="Unplaced"/>
</dbReference>
<keyword evidence="2" id="KW-1185">Reference proteome</keyword>
<evidence type="ECO:0000313" key="2">
    <source>
        <dbReference type="Proteomes" id="UP000887564"/>
    </source>
</evidence>
<keyword evidence="1" id="KW-0812">Transmembrane</keyword>
<feature type="transmembrane region" description="Helical" evidence="1">
    <location>
        <begin position="77"/>
        <end position="95"/>
    </location>
</feature>